<gene>
    <name evidence="1" type="ORF">BLX24_26075</name>
</gene>
<reference evidence="1 2" key="1">
    <citation type="submission" date="2016-10" db="EMBL/GenBank/DDBJ databases">
        <title>Arsenicibacter rosenii gen. nov., sp. nov., an efficient arsenic-methylating bacterium isolated from an arsenic-contaminated paddy soil.</title>
        <authorList>
            <person name="Huang K."/>
        </authorList>
    </citation>
    <scope>NUCLEOTIDE SEQUENCE [LARGE SCALE GENOMIC DNA]</scope>
    <source>
        <strain evidence="1 2">SM-1</strain>
    </source>
</reference>
<organism evidence="1 2">
    <name type="scientific">Arsenicibacter rosenii</name>
    <dbReference type="NCBI Taxonomy" id="1750698"/>
    <lineage>
        <taxon>Bacteria</taxon>
        <taxon>Pseudomonadati</taxon>
        <taxon>Bacteroidota</taxon>
        <taxon>Cytophagia</taxon>
        <taxon>Cytophagales</taxon>
        <taxon>Spirosomataceae</taxon>
        <taxon>Arsenicibacter</taxon>
    </lineage>
</organism>
<name>A0A1S2VBT5_9BACT</name>
<comment type="caution">
    <text evidence="1">The sequence shown here is derived from an EMBL/GenBank/DDBJ whole genome shotgun (WGS) entry which is preliminary data.</text>
</comment>
<accession>A0A1S2VBT5</accession>
<dbReference type="EMBL" id="MORL01000027">
    <property type="protein sequence ID" value="OIN56152.1"/>
    <property type="molecule type" value="Genomic_DNA"/>
</dbReference>
<dbReference type="Proteomes" id="UP000181790">
    <property type="component" value="Unassembled WGS sequence"/>
</dbReference>
<dbReference type="AlphaFoldDB" id="A0A1S2VBT5"/>
<protein>
    <submittedName>
        <fullName evidence="1">Uncharacterized protein</fullName>
    </submittedName>
</protein>
<proteinExistence type="predicted"/>
<evidence type="ECO:0000313" key="1">
    <source>
        <dbReference type="EMBL" id="OIN56152.1"/>
    </source>
</evidence>
<evidence type="ECO:0000313" key="2">
    <source>
        <dbReference type="Proteomes" id="UP000181790"/>
    </source>
</evidence>
<keyword evidence="2" id="KW-1185">Reference proteome</keyword>
<sequence>MIDLIAGFDVRWSFGTIPFALNEAAKITKSLHTTRVRRGFLTNAGKFPLFLPCSTDRVADRAPDDDLPGE</sequence>